<keyword evidence="2" id="KW-0812">Transmembrane</keyword>
<organism evidence="3 4">
    <name type="scientific">Albimonas donghaensis</name>
    <dbReference type="NCBI Taxonomy" id="356660"/>
    <lineage>
        <taxon>Bacteria</taxon>
        <taxon>Pseudomonadati</taxon>
        <taxon>Pseudomonadota</taxon>
        <taxon>Alphaproteobacteria</taxon>
        <taxon>Rhodobacterales</taxon>
        <taxon>Paracoccaceae</taxon>
        <taxon>Albimonas</taxon>
    </lineage>
</organism>
<feature type="coiled-coil region" evidence="1">
    <location>
        <begin position="68"/>
        <end position="102"/>
    </location>
</feature>
<evidence type="ECO:0008006" key="5">
    <source>
        <dbReference type="Google" id="ProtNLM"/>
    </source>
</evidence>
<keyword evidence="2" id="KW-1133">Transmembrane helix</keyword>
<name>A0A1H2VJ57_9RHOB</name>
<dbReference type="Proteomes" id="UP000199118">
    <property type="component" value="Unassembled WGS sequence"/>
</dbReference>
<evidence type="ECO:0000256" key="1">
    <source>
        <dbReference type="SAM" id="Coils"/>
    </source>
</evidence>
<accession>A0A1H2VJ57</accession>
<dbReference type="RefSeq" id="WP_176954654.1">
    <property type="nucleotide sequence ID" value="NZ_FNMZ01000002.1"/>
</dbReference>
<gene>
    <name evidence="3" type="ORF">SAMN05444336_10288</name>
</gene>
<keyword evidence="1" id="KW-0175">Coiled coil</keyword>
<dbReference type="STRING" id="356660.SAMN05444336_10288"/>
<proteinExistence type="predicted"/>
<sequence length="217" mass="23302">MVLPILGALGAAVVPALASRGLDLLTGVFSGAADAGVEKVAKLIEDQTGIRIEDVAEQKLTDAQWIQLKEFELRNQELLLAAAQAQDQAEIERMRVENEDRKNARGLQRQALRTEDWFSRNFIYVYALLITVMTGAFIGWAAFGPVFGTDPDGSLTEAGLAQSRIVDTVLGFLLGVTLSAIIQFFFGSSQGSSRKGAAIERLLEENTALKGSGSGGK</sequence>
<keyword evidence="2" id="KW-0472">Membrane</keyword>
<evidence type="ECO:0000313" key="4">
    <source>
        <dbReference type="Proteomes" id="UP000199118"/>
    </source>
</evidence>
<dbReference type="AlphaFoldDB" id="A0A1H2VJ57"/>
<reference evidence="3 4" key="1">
    <citation type="submission" date="2016-10" db="EMBL/GenBank/DDBJ databases">
        <authorList>
            <person name="de Groot N.N."/>
        </authorList>
    </citation>
    <scope>NUCLEOTIDE SEQUENCE [LARGE SCALE GENOMIC DNA]</scope>
    <source>
        <strain evidence="3 4">DSM 17890</strain>
    </source>
</reference>
<feature type="transmembrane region" description="Helical" evidence="2">
    <location>
        <begin position="165"/>
        <end position="186"/>
    </location>
</feature>
<evidence type="ECO:0000256" key="2">
    <source>
        <dbReference type="SAM" id="Phobius"/>
    </source>
</evidence>
<evidence type="ECO:0000313" key="3">
    <source>
        <dbReference type="EMBL" id="SDW68371.1"/>
    </source>
</evidence>
<dbReference type="EMBL" id="FNMZ01000002">
    <property type="protein sequence ID" value="SDW68371.1"/>
    <property type="molecule type" value="Genomic_DNA"/>
</dbReference>
<keyword evidence="4" id="KW-1185">Reference proteome</keyword>
<protein>
    <recommendedName>
        <fullName evidence="5">Holin of 3TMs, for gene-transfer release</fullName>
    </recommendedName>
</protein>
<feature type="transmembrane region" description="Helical" evidence="2">
    <location>
        <begin position="123"/>
        <end position="144"/>
    </location>
</feature>